<reference evidence="3 4" key="1">
    <citation type="submission" date="2020-04" db="EMBL/GenBank/DDBJ databases">
        <title>Flammeovirga sp. SR4, a novel species isolated from seawater.</title>
        <authorList>
            <person name="Wang X."/>
        </authorList>
    </citation>
    <scope>NUCLEOTIDE SEQUENCE [LARGE SCALE GENOMIC DNA]</scope>
    <source>
        <strain evidence="3 4">SR4</strain>
    </source>
</reference>
<dbReference type="InterPro" id="IPR008969">
    <property type="entry name" value="CarboxyPept-like_regulatory"/>
</dbReference>
<dbReference type="InterPro" id="IPR013694">
    <property type="entry name" value="VIT"/>
</dbReference>
<feature type="signal peptide" evidence="1">
    <location>
        <begin position="1"/>
        <end position="18"/>
    </location>
</feature>
<dbReference type="AlphaFoldDB" id="A0A7X8SG48"/>
<feature type="domain" description="VIT" evidence="2">
    <location>
        <begin position="19"/>
        <end position="147"/>
    </location>
</feature>
<dbReference type="PANTHER" id="PTHR45737:SF6">
    <property type="entry name" value="VON WILLEBRAND FACTOR A DOMAIN-CONTAINING PROTEIN 5A"/>
    <property type="match status" value="1"/>
</dbReference>
<dbReference type="Pfam" id="PF09906">
    <property type="entry name" value="DUF2135"/>
    <property type="match status" value="1"/>
</dbReference>
<name>A0A7X8SG48_9BACT</name>
<comment type="caution">
    <text evidence="3">The sequence shown here is derived from an EMBL/GenBank/DDBJ whole genome shotgun (WGS) entry which is preliminary data.</text>
</comment>
<dbReference type="InterPro" id="IPR011990">
    <property type="entry name" value="TPR-like_helical_dom_sf"/>
</dbReference>
<keyword evidence="4" id="KW-1185">Reference proteome</keyword>
<dbReference type="Pfam" id="PF13715">
    <property type="entry name" value="CarbopepD_reg_2"/>
    <property type="match status" value="1"/>
</dbReference>
<accession>A0A7X8SG48</accession>
<protein>
    <submittedName>
        <fullName evidence="3">DUF2135 domain-containing protein</fullName>
    </submittedName>
</protein>
<evidence type="ECO:0000313" key="4">
    <source>
        <dbReference type="Proteomes" id="UP000585050"/>
    </source>
</evidence>
<dbReference type="PROSITE" id="PS51468">
    <property type="entry name" value="VIT"/>
    <property type="match status" value="1"/>
</dbReference>
<dbReference type="Pfam" id="PF08487">
    <property type="entry name" value="VIT"/>
    <property type="match status" value="1"/>
</dbReference>
<evidence type="ECO:0000313" key="3">
    <source>
        <dbReference type="EMBL" id="NLR89616.1"/>
    </source>
</evidence>
<proteinExistence type="predicted"/>
<evidence type="ECO:0000256" key="1">
    <source>
        <dbReference type="SAM" id="SignalP"/>
    </source>
</evidence>
<sequence>MKHQLLLFFLLMSYTLQAQFVNINNVQTEEDSVALKKLFVSVEILDNIATTTMEMHFYNYGNRILEGELNFPLKEGATVSAFALDINNEWRDGVVVKKDKAKKVFEEVVRQNVDPAILEKTVGNNFKTRLYPINPKAYKKCKITFEEELPQLDGKFNYQLPLTFESKLKEFKVDVEIINEEINEQLYAPGSLKLNFKRLNRSTIAKLESNDQFLKSKLSLLLPFDQAKREYLAVKGKLSNDYTFNFNTQPIVSPVVKEKPSSMTIYWDVSSLFDDRDIKSELGLLKKYFEWNKNTVVTVKPFNFQVKDQKKFTIKEGNSDKLINYLSSLEYDGGSKLDDTIIDTKDKGESWIFTNGISNLSEAQLFKLNTTLFMISSSQTINANYMSAVANQNNGEFINLNEQTIKSAINKLTTATIRYLGVEVLEGQVEGLYPSTPQAYQTDLSISGKVLSKQVKLKVNIGTAQKVLYSEEIIIKQSEKYYPTFERLWAQKQINELSLMPKRYKEQIISLSLKYGIVTDYTSFIVLDNVEDYVRHEIVPPSSLRKEYDKLLALSKTKKKEVYKSRLDRVYEEFQSDIDWWNSVKDMSNYVPPKPKKPVLTNYGESSSNSISDGRTYSEERKLVKGIVLENENPLPGVSVHLKNTSEGIITNIDGEFELSVPTNAILTFNYIGFLSTDVDVSENSGEEIIVSLVEDNQSLEEVVVVGYGTARQQQQLAGSVAGVVVVSDEEEVMEFEEESFADSEVEESWGDTEDTDVVMKKKSKKKKVKSKLVPYDSGAEYLQKIQSEDVNKQWSTYLLLKEEYKMSPSFYYDVASYFFTSGKKQEGIQVITNLAELDLESHELLRNLGRKLQSFGCYQESEYIFNKLIELRPFEPQNYRDLAFLYEDEGNYQKALDQLYFIIENEWDSDVNSRFGNIELIILHEMNRLITLHKDQLDITAIDTRFIYSMPLDLRVVIDWDLLDTDIDLWVIDPLGEKCFYSHKNTKIGGRMSQDFTRGYGPEEFRLKYGYNGDFEIKVHYYGNSKQSLFGPVSLRALVYSNYSSKDEDKQELNLQLEGVGKQVYDIGNVSCKVAN</sequence>
<dbReference type="PANTHER" id="PTHR45737">
    <property type="entry name" value="VON WILLEBRAND FACTOR A DOMAIN-CONTAINING PROTEIN 5A"/>
    <property type="match status" value="1"/>
</dbReference>
<dbReference type="SMART" id="SM00609">
    <property type="entry name" value="VIT"/>
    <property type="match status" value="1"/>
</dbReference>
<feature type="chain" id="PRO_5030615084" evidence="1">
    <location>
        <begin position="19"/>
        <end position="1077"/>
    </location>
</feature>
<keyword evidence="1" id="KW-0732">Signal</keyword>
<evidence type="ECO:0000259" key="2">
    <source>
        <dbReference type="PROSITE" id="PS51468"/>
    </source>
</evidence>
<dbReference type="SUPFAM" id="SSF49464">
    <property type="entry name" value="Carboxypeptidase regulatory domain-like"/>
    <property type="match status" value="1"/>
</dbReference>
<dbReference type="Gene3D" id="1.25.40.10">
    <property type="entry name" value="Tetratricopeptide repeat domain"/>
    <property type="match status" value="1"/>
</dbReference>
<dbReference type="Proteomes" id="UP000585050">
    <property type="component" value="Unassembled WGS sequence"/>
</dbReference>
<organism evidence="3 4">
    <name type="scientific">Flammeovirga agarivorans</name>
    <dbReference type="NCBI Taxonomy" id="2726742"/>
    <lineage>
        <taxon>Bacteria</taxon>
        <taxon>Pseudomonadati</taxon>
        <taxon>Bacteroidota</taxon>
        <taxon>Cytophagia</taxon>
        <taxon>Cytophagales</taxon>
        <taxon>Flammeovirgaceae</taxon>
        <taxon>Flammeovirga</taxon>
    </lineage>
</organism>
<dbReference type="InterPro" id="IPR019220">
    <property type="entry name" value="DUF2135"/>
</dbReference>
<dbReference type="EMBL" id="JABAIL010000001">
    <property type="protein sequence ID" value="NLR89616.1"/>
    <property type="molecule type" value="Genomic_DNA"/>
</dbReference>
<dbReference type="RefSeq" id="WP_168880310.1">
    <property type="nucleotide sequence ID" value="NZ_JABAIL010000001.1"/>
</dbReference>
<dbReference type="SUPFAM" id="SSF48452">
    <property type="entry name" value="TPR-like"/>
    <property type="match status" value="1"/>
</dbReference>
<gene>
    <name evidence="3" type="ORF">HGP29_00280</name>
</gene>